<feature type="transmembrane region" description="Helical" evidence="8">
    <location>
        <begin position="23"/>
        <end position="44"/>
    </location>
</feature>
<evidence type="ECO:0000256" key="7">
    <source>
        <dbReference type="ARBA" id="ARBA00023136"/>
    </source>
</evidence>
<dbReference type="AlphaFoldDB" id="A0A9N8NAE3"/>
<evidence type="ECO:0000256" key="4">
    <source>
        <dbReference type="ARBA" id="ARBA00022475"/>
    </source>
</evidence>
<feature type="transmembrane region" description="Helical" evidence="8">
    <location>
        <begin position="50"/>
        <end position="68"/>
    </location>
</feature>
<dbReference type="Proteomes" id="UP000675121">
    <property type="component" value="Unassembled WGS sequence"/>
</dbReference>
<organism evidence="9 10">
    <name type="scientific">Paraburkholderia domus</name>
    <dbReference type="NCBI Taxonomy" id="2793075"/>
    <lineage>
        <taxon>Bacteria</taxon>
        <taxon>Pseudomonadati</taxon>
        <taxon>Pseudomonadota</taxon>
        <taxon>Betaproteobacteria</taxon>
        <taxon>Burkholderiales</taxon>
        <taxon>Burkholderiaceae</taxon>
        <taxon>Paraburkholderia</taxon>
    </lineage>
</organism>
<accession>A0A9N8NAE3</accession>
<sequence>MKHPHLSVDSYGRIVNTRPNVDVARVVLGAAALLLLVCGSLFILSPFLLALVWGATIVTATWPVLLSVQHHLHGHRGPAVAVMLCSLLIVIVLPCYGALATLSAHAADIMTFVKGLPTFALPPPPHWLSAIPVLGSRAAKEWQTLSDAGPGGILATLQPYAKSTALWLIAHMGSIGSVMLHLMLTLVICGLLYAKGEVAALTTTRLARRVAPDNGEAIVRLVGLSIRAVALGVVVTALVQASLAGLGLWIAGAPFAGILTALLFILCLAQIGPLLPLLGSVAWLFTHEAQVAAILLLVWAIFVSTIDNFLRPVLIRRAIALPLVLILVGVIGGLIAFGIVGLFIGPVILAVTYTLMQAWLADGEAESEPAGPGATPVDGDATICSTDSSVRTFEASGVQQSEK</sequence>
<feature type="transmembrane region" description="Helical" evidence="8">
    <location>
        <begin position="318"/>
        <end position="351"/>
    </location>
</feature>
<dbReference type="InterPro" id="IPR002549">
    <property type="entry name" value="AI-2E-like"/>
</dbReference>
<dbReference type="PANTHER" id="PTHR21716:SF67">
    <property type="entry name" value="TRANSPORT PROTEIN YDIK-RELATED"/>
    <property type="match status" value="1"/>
</dbReference>
<reference evidence="9" key="1">
    <citation type="submission" date="2021-02" db="EMBL/GenBank/DDBJ databases">
        <authorList>
            <person name="Vanwijnsberghe S."/>
        </authorList>
    </citation>
    <scope>NUCLEOTIDE SEQUENCE</scope>
    <source>
        <strain evidence="9">R-70211</strain>
    </source>
</reference>
<keyword evidence="3" id="KW-0813">Transport</keyword>
<keyword evidence="10" id="KW-1185">Reference proteome</keyword>
<evidence type="ECO:0000256" key="1">
    <source>
        <dbReference type="ARBA" id="ARBA00004651"/>
    </source>
</evidence>
<comment type="subcellular location">
    <subcellularLocation>
        <location evidence="1">Cell membrane</location>
        <topology evidence="1">Multi-pass membrane protein</topology>
    </subcellularLocation>
</comment>
<evidence type="ECO:0000256" key="6">
    <source>
        <dbReference type="ARBA" id="ARBA00022989"/>
    </source>
</evidence>
<feature type="transmembrane region" description="Helical" evidence="8">
    <location>
        <begin position="165"/>
        <end position="196"/>
    </location>
</feature>
<dbReference type="PANTHER" id="PTHR21716">
    <property type="entry name" value="TRANSMEMBRANE PROTEIN"/>
    <property type="match status" value="1"/>
</dbReference>
<feature type="transmembrane region" description="Helical" evidence="8">
    <location>
        <begin position="281"/>
        <end position="306"/>
    </location>
</feature>
<keyword evidence="5 8" id="KW-0812">Transmembrane</keyword>
<feature type="transmembrane region" description="Helical" evidence="8">
    <location>
        <begin position="217"/>
        <end position="240"/>
    </location>
</feature>
<evidence type="ECO:0000256" key="8">
    <source>
        <dbReference type="SAM" id="Phobius"/>
    </source>
</evidence>
<evidence type="ECO:0000313" key="10">
    <source>
        <dbReference type="Proteomes" id="UP000675121"/>
    </source>
</evidence>
<dbReference type="NCBIfam" id="NF008216">
    <property type="entry name" value="PRK10983.1"/>
    <property type="match status" value="1"/>
</dbReference>
<evidence type="ECO:0000256" key="3">
    <source>
        <dbReference type="ARBA" id="ARBA00022448"/>
    </source>
</evidence>
<gene>
    <name evidence="9" type="primary">ydiK_4</name>
    <name evidence="9" type="ORF">R70211_06072</name>
</gene>
<comment type="caution">
    <text evidence="9">The sequence shown here is derived from an EMBL/GenBank/DDBJ whole genome shotgun (WGS) entry which is preliminary data.</text>
</comment>
<dbReference type="EMBL" id="CAJNAS010000021">
    <property type="protein sequence ID" value="CAE6947684.1"/>
    <property type="molecule type" value="Genomic_DNA"/>
</dbReference>
<name>A0A9N8NAE3_9BURK</name>
<dbReference type="GO" id="GO:0005886">
    <property type="term" value="C:plasma membrane"/>
    <property type="evidence" value="ECO:0007669"/>
    <property type="project" value="UniProtKB-SubCell"/>
</dbReference>
<keyword evidence="7 8" id="KW-0472">Membrane</keyword>
<dbReference type="Pfam" id="PF01594">
    <property type="entry name" value="AI-2E_transport"/>
    <property type="match status" value="1"/>
</dbReference>
<feature type="transmembrane region" description="Helical" evidence="8">
    <location>
        <begin position="246"/>
        <end position="269"/>
    </location>
</feature>
<proteinExistence type="inferred from homology"/>
<evidence type="ECO:0000256" key="2">
    <source>
        <dbReference type="ARBA" id="ARBA00009773"/>
    </source>
</evidence>
<protein>
    <submittedName>
        <fullName evidence="9">Transport protein YdiK</fullName>
    </submittedName>
</protein>
<evidence type="ECO:0000313" key="9">
    <source>
        <dbReference type="EMBL" id="CAE6947684.1"/>
    </source>
</evidence>
<comment type="similarity">
    <text evidence="2">Belongs to the autoinducer-2 exporter (AI-2E) (TC 2.A.86) family.</text>
</comment>
<evidence type="ECO:0000256" key="5">
    <source>
        <dbReference type="ARBA" id="ARBA00022692"/>
    </source>
</evidence>
<keyword evidence="4" id="KW-1003">Cell membrane</keyword>
<keyword evidence="6 8" id="KW-1133">Transmembrane helix</keyword>
<feature type="transmembrane region" description="Helical" evidence="8">
    <location>
        <begin position="80"/>
        <end position="102"/>
    </location>
</feature>